<evidence type="ECO:0000256" key="10">
    <source>
        <dbReference type="SAM" id="Phobius"/>
    </source>
</evidence>
<dbReference type="EMBL" id="JAANIT010000695">
    <property type="protein sequence ID" value="KAG1545230.1"/>
    <property type="molecule type" value="Genomic_DNA"/>
</dbReference>
<feature type="transmembrane region" description="Helical" evidence="10">
    <location>
        <begin position="303"/>
        <end position="325"/>
    </location>
</feature>
<dbReference type="Pfam" id="PF00153">
    <property type="entry name" value="Mito_carr"/>
    <property type="match status" value="3"/>
</dbReference>
<evidence type="ECO:0000256" key="6">
    <source>
        <dbReference type="ARBA" id="ARBA00023128"/>
    </source>
</evidence>
<dbReference type="PANTHER" id="PTHR24089">
    <property type="entry name" value="SOLUTE CARRIER FAMILY 25"/>
    <property type="match status" value="1"/>
</dbReference>
<organism evidence="11 12">
    <name type="scientific">Rhizopus oryzae</name>
    <name type="common">Mucormycosis agent</name>
    <name type="synonym">Rhizopus arrhizus var. delemar</name>
    <dbReference type="NCBI Taxonomy" id="64495"/>
    <lineage>
        <taxon>Eukaryota</taxon>
        <taxon>Fungi</taxon>
        <taxon>Fungi incertae sedis</taxon>
        <taxon>Mucoromycota</taxon>
        <taxon>Mucoromycotina</taxon>
        <taxon>Mucoromycetes</taxon>
        <taxon>Mucorales</taxon>
        <taxon>Mucorineae</taxon>
        <taxon>Rhizopodaceae</taxon>
        <taxon>Rhizopus</taxon>
    </lineage>
</organism>
<evidence type="ECO:0000256" key="9">
    <source>
        <dbReference type="RuleBase" id="RU000488"/>
    </source>
</evidence>
<evidence type="ECO:0000256" key="5">
    <source>
        <dbReference type="ARBA" id="ARBA00022989"/>
    </source>
</evidence>
<keyword evidence="5 10" id="KW-1133">Transmembrane helix</keyword>
<evidence type="ECO:0000313" key="12">
    <source>
        <dbReference type="Proteomes" id="UP000717996"/>
    </source>
</evidence>
<dbReference type="OrthoDB" id="270584at2759"/>
<keyword evidence="3 8" id="KW-0812">Transmembrane</keyword>
<evidence type="ECO:0000256" key="3">
    <source>
        <dbReference type="ARBA" id="ARBA00022692"/>
    </source>
</evidence>
<keyword evidence="2 9" id="KW-0813">Transport</keyword>
<evidence type="ECO:0000256" key="2">
    <source>
        <dbReference type="ARBA" id="ARBA00022448"/>
    </source>
</evidence>
<gene>
    <name evidence="11" type="ORF">G6F51_005593</name>
</gene>
<dbReference type="InterPro" id="IPR018108">
    <property type="entry name" value="MCP_transmembrane"/>
</dbReference>
<keyword evidence="7 8" id="KW-0472">Membrane</keyword>
<keyword evidence="4" id="KW-0677">Repeat</keyword>
<sequence>MADKSETNNKRSLDYVIRSGIAGGVAGCLAKTTIAPLDRIKILFQSRNPIFERYAGTFSGAFKAGHEIYKSAGLIGLFQGHSMTLIRIFPYAAIKFVAYEQYRALLMPTRAHETSLKQFMAGSLAGNIENCVTSVFFTYPLDLIRVRLAYDVKERTRRPTLSGTIQQIYNEPAALQRMHGRFHVVNFYRGFLPTVAGMIPYAGVSFWTYHLVTQLCRYHPFVSKYTRKKEEDDPVKVISKPPLKTWAELLCGGTAGLVAQTSSYPLEVIRRRMQVGGSLSPDKFVGFIETTKDIYRVKGFKGFYVGLSIGYVKVVPMVAVSFAVYDRMKRLLNID</sequence>
<feature type="repeat" description="Solcar" evidence="8">
    <location>
        <begin position="113"/>
        <end position="215"/>
    </location>
</feature>
<dbReference type="PRINTS" id="PR00926">
    <property type="entry name" value="MITOCARRIER"/>
</dbReference>
<dbReference type="Proteomes" id="UP000717996">
    <property type="component" value="Unassembled WGS sequence"/>
</dbReference>
<dbReference type="InterPro" id="IPR002067">
    <property type="entry name" value="MCP"/>
</dbReference>
<evidence type="ECO:0000256" key="7">
    <source>
        <dbReference type="ARBA" id="ARBA00023136"/>
    </source>
</evidence>
<dbReference type="AlphaFoldDB" id="A0A9P6YD09"/>
<feature type="repeat" description="Solcar" evidence="8">
    <location>
        <begin position="247"/>
        <end position="331"/>
    </location>
</feature>
<dbReference type="GO" id="GO:0055085">
    <property type="term" value="P:transmembrane transport"/>
    <property type="evidence" value="ECO:0007669"/>
    <property type="project" value="InterPro"/>
</dbReference>
<evidence type="ECO:0000256" key="4">
    <source>
        <dbReference type="ARBA" id="ARBA00022737"/>
    </source>
</evidence>
<evidence type="ECO:0000313" key="11">
    <source>
        <dbReference type="EMBL" id="KAG1545230.1"/>
    </source>
</evidence>
<dbReference type="SUPFAM" id="SSF103506">
    <property type="entry name" value="Mitochondrial carrier"/>
    <property type="match status" value="1"/>
</dbReference>
<evidence type="ECO:0000256" key="8">
    <source>
        <dbReference type="PROSITE-ProRule" id="PRU00282"/>
    </source>
</evidence>
<dbReference type="GO" id="GO:0031966">
    <property type="term" value="C:mitochondrial membrane"/>
    <property type="evidence" value="ECO:0007669"/>
    <property type="project" value="UniProtKB-SubCell"/>
</dbReference>
<comment type="subcellular location">
    <subcellularLocation>
        <location evidence="1">Mitochondrion membrane</location>
        <topology evidence="1">Multi-pass membrane protein</topology>
    </subcellularLocation>
</comment>
<evidence type="ECO:0008006" key="13">
    <source>
        <dbReference type="Google" id="ProtNLM"/>
    </source>
</evidence>
<name>A0A9P6YD09_RHIOR</name>
<protein>
    <recommendedName>
        <fullName evidence="13">Mitochondrial carrier protein LEU5</fullName>
    </recommendedName>
</protein>
<comment type="similarity">
    <text evidence="9">Belongs to the mitochondrial carrier (TC 2.A.29) family.</text>
</comment>
<proteinExistence type="inferred from homology"/>
<feature type="repeat" description="Solcar" evidence="8">
    <location>
        <begin position="14"/>
        <end position="105"/>
    </location>
</feature>
<dbReference type="Gene3D" id="1.50.40.10">
    <property type="entry name" value="Mitochondrial carrier domain"/>
    <property type="match status" value="1"/>
</dbReference>
<evidence type="ECO:0000256" key="1">
    <source>
        <dbReference type="ARBA" id="ARBA00004225"/>
    </source>
</evidence>
<keyword evidence="6" id="KW-0496">Mitochondrion</keyword>
<reference evidence="11" key="1">
    <citation type="journal article" date="2020" name="Microb. Genom.">
        <title>Genetic diversity of clinical and environmental Mucorales isolates obtained from an investigation of mucormycosis cases among solid organ transplant recipients.</title>
        <authorList>
            <person name="Nguyen M.H."/>
            <person name="Kaul D."/>
            <person name="Muto C."/>
            <person name="Cheng S.J."/>
            <person name="Richter R.A."/>
            <person name="Bruno V.M."/>
            <person name="Liu G."/>
            <person name="Beyhan S."/>
            <person name="Sundermann A.J."/>
            <person name="Mounaud S."/>
            <person name="Pasculle A.W."/>
            <person name="Nierman W.C."/>
            <person name="Driscoll E."/>
            <person name="Cumbie R."/>
            <person name="Clancy C.J."/>
            <person name="Dupont C.L."/>
        </authorList>
    </citation>
    <scope>NUCLEOTIDE SEQUENCE</scope>
    <source>
        <strain evidence="11">GL16</strain>
    </source>
</reference>
<comment type="caution">
    <text evidence="11">The sequence shown here is derived from an EMBL/GenBank/DDBJ whole genome shotgun (WGS) entry which is preliminary data.</text>
</comment>
<dbReference type="PROSITE" id="PS50920">
    <property type="entry name" value="SOLCAR"/>
    <property type="match status" value="3"/>
</dbReference>
<dbReference type="InterPro" id="IPR023395">
    <property type="entry name" value="MCP_dom_sf"/>
</dbReference>
<accession>A0A9P6YD09</accession>